<dbReference type="AlphaFoldDB" id="A0A1E1F5G7"/>
<dbReference type="Proteomes" id="UP000218272">
    <property type="component" value="Chromosome SCLO_1"/>
</dbReference>
<dbReference type="RefSeq" id="WP_066519695.1">
    <property type="nucleotide sequence ID" value="NZ_AP017655.1"/>
</dbReference>
<gene>
    <name evidence="1" type="ORF">SCLO_1027260</name>
</gene>
<dbReference type="EMBL" id="AP017655">
    <property type="protein sequence ID" value="BAV65766.1"/>
    <property type="molecule type" value="Genomic_DNA"/>
</dbReference>
<reference evidence="1 2" key="1">
    <citation type="submission" date="2016-10" db="EMBL/GenBank/DDBJ databases">
        <title>Complete Genome Sequence of the Nonylphenol-Degrading Bacterium Sphingobium cloacae JCM 10874T.</title>
        <authorList>
            <person name="Ootsuka M."/>
            <person name="Nishizawa T."/>
            <person name="Ohta H."/>
        </authorList>
    </citation>
    <scope>NUCLEOTIDE SEQUENCE [LARGE SCALE GENOMIC DNA]</scope>
    <source>
        <strain evidence="1 2">JCM 10874</strain>
    </source>
</reference>
<protein>
    <submittedName>
        <fullName evidence="1">Bacteriophage P2 GPL capsid protein</fullName>
    </submittedName>
</protein>
<proteinExistence type="predicted"/>
<dbReference type="Pfam" id="PF05926">
    <property type="entry name" value="Phage_GPL"/>
    <property type="match status" value="1"/>
</dbReference>
<dbReference type="InterPro" id="IPR009225">
    <property type="entry name" value="Phage_head_completion_GpL"/>
</dbReference>
<evidence type="ECO:0000313" key="1">
    <source>
        <dbReference type="EMBL" id="BAV65766.1"/>
    </source>
</evidence>
<sequence>MSSFVALPPSAASEPPPAETVVVNDGFFPDIDPARVRDDARISTSITPARLRAAIIGAIMRVEIDLRAFAIDAIAEGHDKLANVPAPDLDGESVQVIRYRRAIALFAKAELIERHRDFDLTAAGVNQSDELEQSIGDLRRDAQHAIRDMLGRTRTTVDLI</sequence>
<dbReference type="KEGG" id="sclo:SCLO_1027260"/>
<name>A0A1E1F5G7_9SPHN</name>
<accession>A0A1E1F5G7</accession>
<dbReference type="OrthoDB" id="6312934at2"/>
<keyword evidence="2" id="KW-1185">Reference proteome</keyword>
<organism evidence="1 2">
    <name type="scientific">Sphingobium cloacae</name>
    <dbReference type="NCBI Taxonomy" id="120107"/>
    <lineage>
        <taxon>Bacteria</taxon>
        <taxon>Pseudomonadati</taxon>
        <taxon>Pseudomonadota</taxon>
        <taxon>Alphaproteobacteria</taxon>
        <taxon>Sphingomonadales</taxon>
        <taxon>Sphingomonadaceae</taxon>
        <taxon>Sphingobium</taxon>
    </lineage>
</organism>
<evidence type="ECO:0000313" key="2">
    <source>
        <dbReference type="Proteomes" id="UP000218272"/>
    </source>
</evidence>